<dbReference type="RefSeq" id="WP_107713898.1">
    <property type="nucleotide sequence ID" value="NZ_CP049266.1"/>
</dbReference>
<evidence type="ECO:0000313" key="1">
    <source>
        <dbReference type="EMBL" id="QPH92197.1"/>
    </source>
</evidence>
<dbReference type="Proteomes" id="UP000594404">
    <property type="component" value="Chromosome"/>
</dbReference>
<accession>A0A7S9WT04</accession>
<reference evidence="1 2" key="1">
    <citation type="journal article" date="2018" name="Emerg. Microbes Infect.">
        <title>Genomic analysis of oral Campylobacter concisus strains identified a potential bacterial molecular marker associated with active Crohn's disease.</title>
        <authorList>
            <person name="Liu F."/>
            <person name="Ma R."/>
            <person name="Tay C.Y.A."/>
            <person name="Octavia S."/>
            <person name="Lan R."/>
            <person name="Chung H.K.L."/>
            <person name="Riordan S.M."/>
            <person name="Grimm M.C."/>
            <person name="Leong R.W."/>
            <person name="Tanaka M.M."/>
            <person name="Connor S."/>
            <person name="Zhang L."/>
        </authorList>
    </citation>
    <scope>NUCLEOTIDE SEQUENCE [LARGE SCALE GENOMIC DNA]</scope>
    <source>
        <strain evidence="1 2">P1CDO3</strain>
    </source>
</reference>
<gene>
    <name evidence="1" type="ORF">CVT01_06675</name>
</gene>
<sequence length="362" mass="42761">MLQGSRKEIGVIKDYIKLEKILTEKFINQEFTCRDDILKALNDSRIEITRISKDYISVKLPGTKKARRFKGDMFSEEFRNIKSMEQLRNKTEARATEFRGRADTQTNVGASRQSFIFARQLETKEPREFRIVKFKQSLSKRDQELARLKRGLDKQMQERNKWLEVKVNRVQKRCKIFRNHIMDIGYCISTNFDMHMEPIFTKALANANKSANDGIDKTKYKWRATNHKHTIFNERIFDNDSTRANIIDTIRRKREMGARYGNVIRTTIDGIQDIKREISQYRDRINKQYKFLISRVVKLATAANKLAERIRESDIFSRELHDATREFEEVARRYALSHAQKDVKIDVDVPKKRDIGGMGFDF</sequence>
<dbReference type="AlphaFoldDB" id="A0A7S9WT04"/>
<protein>
    <submittedName>
        <fullName evidence="1">Uncharacterized protein</fullName>
    </submittedName>
</protein>
<dbReference type="EMBL" id="CP049266">
    <property type="protein sequence ID" value="QPH92197.1"/>
    <property type="molecule type" value="Genomic_DNA"/>
</dbReference>
<proteinExistence type="predicted"/>
<name>A0A7S9WT04_9BACT</name>
<evidence type="ECO:0000313" key="2">
    <source>
        <dbReference type="Proteomes" id="UP000594404"/>
    </source>
</evidence>
<organism evidence="1 2">
    <name type="scientific">Campylobacter concisus</name>
    <dbReference type="NCBI Taxonomy" id="199"/>
    <lineage>
        <taxon>Bacteria</taxon>
        <taxon>Pseudomonadati</taxon>
        <taxon>Campylobacterota</taxon>
        <taxon>Epsilonproteobacteria</taxon>
        <taxon>Campylobacterales</taxon>
        <taxon>Campylobacteraceae</taxon>
        <taxon>Campylobacter</taxon>
    </lineage>
</organism>